<geneLocation type="plasmid" evidence="1 2">
    <name>unnamed5</name>
</geneLocation>
<gene>
    <name evidence="1" type="ORF">O4000_28980</name>
</gene>
<evidence type="ECO:0000313" key="2">
    <source>
        <dbReference type="Proteomes" id="UP001164536"/>
    </source>
</evidence>
<proteinExistence type="predicted"/>
<dbReference type="Proteomes" id="UP001164536">
    <property type="component" value="Plasmid unnamed5"/>
</dbReference>
<protein>
    <submittedName>
        <fullName evidence="1">Uncharacterized protein</fullName>
    </submittedName>
</protein>
<dbReference type="InterPro" id="IPR027417">
    <property type="entry name" value="P-loop_NTPase"/>
</dbReference>
<reference evidence="1" key="1">
    <citation type="submission" date="2022-12" db="EMBL/GenBank/DDBJ databases">
        <title>2953647.</title>
        <authorList>
            <person name="Hergert J."/>
            <person name="Casey R."/>
            <person name="Wagner J."/>
            <person name="Young E.L."/>
            <person name="Oakeson K.F."/>
        </authorList>
    </citation>
    <scope>NUCLEOTIDE SEQUENCE</scope>
    <source>
        <strain evidence="1">2953647</strain>
        <plasmid evidence="1">unnamed5</plasmid>
    </source>
</reference>
<keyword evidence="1" id="KW-0614">Plasmid</keyword>
<dbReference type="EMBL" id="CP114569">
    <property type="protein sequence ID" value="WAZ60747.1"/>
    <property type="molecule type" value="Genomic_DNA"/>
</dbReference>
<organism evidence="1 2">
    <name type="scientific">Citrobacter freundii</name>
    <dbReference type="NCBI Taxonomy" id="546"/>
    <lineage>
        <taxon>Bacteria</taxon>
        <taxon>Pseudomonadati</taxon>
        <taxon>Pseudomonadota</taxon>
        <taxon>Gammaproteobacteria</taxon>
        <taxon>Enterobacterales</taxon>
        <taxon>Enterobacteriaceae</taxon>
        <taxon>Citrobacter</taxon>
        <taxon>Citrobacter freundii complex</taxon>
    </lineage>
</organism>
<evidence type="ECO:0000313" key="1">
    <source>
        <dbReference type="EMBL" id="WAZ60747.1"/>
    </source>
</evidence>
<dbReference type="Gene3D" id="3.40.50.300">
    <property type="entry name" value="P-loop containing nucleotide triphosphate hydrolases"/>
    <property type="match status" value="1"/>
</dbReference>
<dbReference type="RefSeq" id="WP_269521612.1">
    <property type="nucleotide sequence ID" value="NZ_CP114569.1"/>
</dbReference>
<keyword evidence="2" id="KW-1185">Reference proteome</keyword>
<sequence>MMRIKHCATSDPRWVELVEKYQSNWSQAMIDIFGMTPTDQQKLVIERASKPGSHTTVTTPSGIGCKHLISAIAILLVILYPNGRVIIPSMDVAATKSQIMKYMKQHWYKAIQNHPWLDIYFDLTSNGIHERSTDRLWFSSFKSVRKYPESIAGEYAKHLFFICPNANSLSEKIMGIINASLVERDNGILLTGIPSEHRTYFYHSHHRLSGDLYSAIQLSAEDSPLVTPEYIEMKRRELGGRDSNAYRMQILGLFPKESSTSDK</sequence>
<name>A0ABY7LB79_CITFR</name>
<accession>A0ABY7LB79</accession>